<accession>A0AAU8JLG4</accession>
<evidence type="ECO:0000313" key="1">
    <source>
        <dbReference type="EMBL" id="XCM40129.1"/>
    </source>
</evidence>
<gene>
    <name evidence="1" type="ORF">ABWT76_002209</name>
</gene>
<dbReference type="AlphaFoldDB" id="A0AAU8JLG4"/>
<sequence length="118" mass="13688">MEKLHWEKFNHKWDKVATRIRKLAKENAGDIEAILSLLRLLENLHKEIRDGVFQECLPENRQALYNLLRDIENAGGWPYIYRGSLQSLLAKFSKEEANELLLEAGQTPSNLLDNNAEK</sequence>
<protein>
    <submittedName>
        <fullName evidence="1">Uncharacterized protein</fullName>
    </submittedName>
</protein>
<proteinExistence type="predicted"/>
<reference evidence="1" key="1">
    <citation type="submission" date="2024-07" db="EMBL/GenBank/DDBJ databases">
        <authorList>
            <person name="Kim Y.J."/>
            <person name="Jeong J.Y."/>
        </authorList>
    </citation>
    <scope>NUCLEOTIDE SEQUENCE</scope>
    <source>
        <strain evidence="1">GIHE-MW2</strain>
    </source>
</reference>
<name>A0AAU8JLG4_9CYAN</name>
<organism evidence="1">
    <name type="scientific">Planktothricoides raciborskii GIHE-MW2</name>
    <dbReference type="NCBI Taxonomy" id="2792601"/>
    <lineage>
        <taxon>Bacteria</taxon>
        <taxon>Bacillati</taxon>
        <taxon>Cyanobacteriota</taxon>
        <taxon>Cyanophyceae</taxon>
        <taxon>Oscillatoriophycideae</taxon>
        <taxon>Oscillatoriales</taxon>
        <taxon>Oscillatoriaceae</taxon>
        <taxon>Planktothricoides</taxon>
    </lineage>
</organism>
<dbReference type="EMBL" id="CP159837">
    <property type="protein sequence ID" value="XCM40129.1"/>
    <property type="molecule type" value="Genomic_DNA"/>
</dbReference>